<organism evidence="2 3">
    <name type="scientific">Geothermobacter hydrogeniphilus</name>
    <dbReference type="NCBI Taxonomy" id="1969733"/>
    <lineage>
        <taxon>Bacteria</taxon>
        <taxon>Pseudomonadati</taxon>
        <taxon>Thermodesulfobacteriota</taxon>
        <taxon>Desulfuromonadia</taxon>
        <taxon>Desulfuromonadales</taxon>
        <taxon>Geothermobacteraceae</taxon>
        <taxon>Geothermobacter</taxon>
    </lineage>
</organism>
<sequence length="82" mass="9120">MSTNKGTRSPGQQLEFATLGGVLAIMEELFGIKFIVLIQQRLMNMGPIKLSSLPQRVPSCEQKKTNGTRAKALCQIIIVLFW</sequence>
<keyword evidence="3" id="KW-1185">Reference proteome</keyword>
<keyword evidence="1" id="KW-1133">Transmembrane helix</keyword>
<feature type="transmembrane region" description="Helical" evidence="1">
    <location>
        <begin position="16"/>
        <end position="38"/>
    </location>
</feature>
<proteinExistence type="predicted"/>
<name>A0A1X0YBZ4_9BACT</name>
<accession>A0A1X0YBZ4</accession>
<dbReference type="AlphaFoldDB" id="A0A1X0YBZ4"/>
<comment type="caution">
    <text evidence="2">The sequence shown here is derived from an EMBL/GenBank/DDBJ whole genome shotgun (WGS) entry which is preliminary data.</text>
</comment>
<dbReference type="Proteomes" id="UP000193136">
    <property type="component" value="Unassembled WGS sequence"/>
</dbReference>
<protein>
    <submittedName>
        <fullName evidence="2">Uncharacterized protein</fullName>
    </submittedName>
</protein>
<gene>
    <name evidence="2" type="ORF">B5V00_04315</name>
</gene>
<keyword evidence="1" id="KW-0812">Transmembrane</keyword>
<evidence type="ECO:0000256" key="1">
    <source>
        <dbReference type="SAM" id="Phobius"/>
    </source>
</evidence>
<evidence type="ECO:0000313" key="2">
    <source>
        <dbReference type="EMBL" id="ORJ62514.1"/>
    </source>
</evidence>
<keyword evidence="1" id="KW-0472">Membrane</keyword>
<reference evidence="2 3" key="1">
    <citation type="submission" date="2017-03" db="EMBL/GenBank/DDBJ databases">
        <title>Genome sequence of Geothermobacter sp. EPR-M, Deep-Sea Iron Reducer.</title>
        <authorList>
            <person name="Tully B."/>
            <person name="Savalia P."/>
            <person name="Abuyen K."/>
            <person name="Baughan C."/>
            <person name="Romero E."/>
            <person name="Ronkowski C."/>
            <person name="Torres B."/>
            <person name="Tremblay J."/>
            <person name="Trujillo A."/>
            <person name="Tyler M."/>
            <person name="Perez-Rodriguez I."/>
            <person name="Amend J."/>
        </authorList>
    </citation>
    <scope>NUCLEOTIDE SEQUENCE [LARGE SCALE GENOMIC DNA]</scope>
    <source>
        <strain evidence="2 3">EPR-M</strain>
    </source>
</reference>
<dbReference type="EMBL" id="NAAD01000003">
    <property type="protein sequence ID" value="ORJ62514.1"/>
    <property type="molecule type" value="Genomic_DNA"/>
</dbReference>
<evidence type="ECO:0000313" key="3">
    <source>
        <dbReference type="Proteomes" id="UP000193136"/>
    </source>
</evidence>